<keyword evidence="1" id="KW-1133">Transmembrane helix</keyword>
<accession>A0ABY5ZVA4</accession>
<keyword evidence="3" id="KW-1185">Reference proteome</keyword>
<keyword evidence="1" id="KW-0812">Transmembrane</keyword>
<reference evidence="2" key="1">
    <citation type="submission" date="2022-09" db="EMBL/GenBank/DDBJ databases">
        <title>Bacterial diversity in gut of crayfish and pufferfish.</title>
        <authorList>
            <person name="Huang Y."/>
        </authorList>
    </citation>
    <scope>NUCLEOTIDE SEQUENCE</scope>
    <source>
        <strain evidence="2">PR12</strain>
    </source>
</reference>
<evidence type="ECO:0000313" key="3">
    <source>
        <dbReference type="Proteomes" id="UP001058290"/>
    </source>
</evidence>
<proteinExistence type="predicted"/>
<gene>
    <name evidence="2" type="ORF">N4T19_17090</name>
</gene>
<protein>
    <recommendedName>
        <fullName evidence="4">Pilus assembly protein PilX</fullName>
    </recommendedName>
</protein>
<dbReference type="Proteomes" id="UP001058290">
    <property type="component" value="Chromosome"/>
</dbReference>
<evidence type="ECO:0000256" key="1">
    <source>
        <dbReference type="SAM" id="Phobius"/>
    </source>
</evidence>
<organism evidence="2 3">
    <name type="scientific">Comamonas squillarum</name>
    <dbReference type="NCBI Taxonomy" id="2977320"/>
    <lineage>
        <taxon>Bacteria</taxon>
        <taxon>Pseudomonadati</taxon>
        <taxon>Pseudomonadota</taxon>
        <taxon>Betaproteobacteria</taxon>
        <taxon>Burkholderiales</taxon>
        <taxon>Comamonadaceae</taxon>
        <taxon>Comamonas</taxon>
    </lineage>
</organism>
<name>A0ABY5ZVA4_9BURK</name>
<dbReference type="EMBL" id="CP104377">
    <property type="protein sequence ID" value="UXC17406.1"/>
    <property type="molecule type" value="Genomic_DNA"/>
</dbReference>
<sequence length="194" mass="20314">MKRQNCTPLSATRPQAARGVVLLVALIVLLVMTLTSLALVRTTTTGSSIAGSLAFKQTATTGADLGLEHGLAQLEQLSQNGTALDRDNPSEGYYAQVVPSVPAKDLPWNAGAKQASADDGLGNEVHYMIHRLCSHAGAWNADGQSCVTPPSTGCPGSSDDAGSVLPCNDRPMYRISARALGPRATVSYVQMTVY</sequence>
<evidence type="ECO:0000313" key="2">
    <source>
        <dbReference type="EMBL" id="UXC17406.1"/>
    </source>
</evidence>
<evidence type="ECO:0008006" key="4">
    <source>
        <dbReference type="Google" id="ProtNLM"/>
    </source>
</evidence>
<feature type="transmembrane region" description="Helical" evidence="1">
    <location>
        <begin position="20"/>
        <end position="40"/>
    </location>
</feature>
<dbReference type="RefSeq" id="WP_182344487.1">
    <property type="nucleotide sequence ID" value="NZ_CP104377.1"/>
</dbReference>
<keyword evidence="1" id="KW-0472">Membrane</keyword>